<evidence type="ECO:0000313" key="3">
    <source>
        <dbReference type="Proteomes" id="UP000249169"/>
    </source>
</evidence>
<organism evidence="2 3">
    <name type="scientific">Lujinxingia litoralis</name>
    <dbReference type="NCBI Taxonomy" id="2211119"/>
    <lineage>
        <taxon>Bacteria</taxon>
        <taxon>Deltaproteobacteria</taxon>
        <taxon>Bradymonadales</taxon>
        <taxon>Lujinxingiaceae</taxon>
        <taxon>Lujinxingia</taxon>
    </lineage>
</organism>
<proteinExistence type="predicted"/>
<dbReference type="RefSeq" id="WP_111731380.1">
    <property type="nucleotide sequence ID" value="NZ_QHKO01000013.1"/>
</dbReference>
<gene>
    <name evidence="2" type="ORF">DL240_18470</name>
</gene>
<keyword evidence="3" id="KW-1185">Reference proteome</keyword>
<keyword evidence="1" id="KW-0812">Transmembrane</keyword>
<feature type="transmembrane region" description="Helical" evidence="1">
    <location>
        <begin position="238"/>
        <end position="260"/>
    </location>
</feature>
<name>A0A328C1B2_9DELT</name>
<keyword evidence="1" id="KW-0472">Membrane</keyword>
<evidence type="ECO:0000313" key="2">
    <source>
        <dbReference type="EMBL" id="RAL20203.1"/>
    </source>
</evidence>
<reference evidence="2 3" key="1">
    <citation type="submission" date="2018-05" db="EMBL/GenBank/DDBJ databases">
        <title>Lujinxingia marina gen. nov. sp. nov., a new facultative anaerobic member of the class Deltaproteobacteria, and proposal of Lujinxingaceae fam. nov.</title>
        <authorList>
            <person name="Li C.-M."/>
        </authorList>
    </citation>
    <scope>NUCLEOTIDE SEQUENCE [LARGE SCALE GENOMIC DNA]</scope>
    <source>
        <strain evidence="2 3">B210</strain>
    </source>
</reference>
<protein>
    <submittedName>
        <fullName evidence="2">Uncharacterized protein</fullName>
    </submittedName>
</protein>
<dbReference type="AlphaFoldDB" id="A0A328C1B2"/>
<dbReference type="EMBL" id="QHKO01000013">
    <property type="protein sequence ID" value="RAL20203.1"/>
    <property type="molecule type" value="Genomic_DNA"/>
</dbReference>
<evidence type="ECO:0000256" key="1">
    <source>
        <dbReference type="SAM" id="Phobius"/>
    </source>
</evidence>
<accession>A0A328C1B2</accession>
<sequence length="460" mass="51606">MRSLITALNDRWTADWRGPHSHTTLLPTTGHDTRSLRLELAARAAALEAALAEHPTLHAARIVVVPPDLGHGPRLLINSVADGELGTHTRRLATLLWPHLVDLLASAPASPDELAHDLRRHRSPDATLFLASPGLSLTQIRQEARLHQVLREWVAQERARGTLAALSLEEARQAARHHVLTLNDPSCARAPTPPGAGAWRKRADLLLTYLFFPILGVLAKDVWLAARQTTPGLRRGLATLLTALWALYALPFTALAMLALRIAEHLEPDPIPTPASEAKLHHLEVFEEGRTKNELTIWFPVKPTWYGRLLMRVILFGSERGTRHLWTRGTLAGAQNIHFARLLTLDGGRRMVFMSDYQGSFDAYINHFIGVGGHTRAVIPISSRVEGCPKTRWLYWPRDTVSFRQRWRAMVRSYQLQASVRFVAYPELSANDILRHHALRRDLFADHLTPEALAAWAHQI</sequence>
<feature type="transmembrane region" description="Helical" evidence="1">
    <location>
        <begin position="206"/>
        <end position="226"/>
    </location>
</feature>
<dbReference type="Proteomes" id="UP000249169">
    <property type="component" value="Unassembled WGS sequence"/>
</dbReference>
<keyword evidence="1" id="KW-1133">Transmembrane helix</keyword>
<comment type="caution">
    <text evidence="2">The sequence shown here is derived from an EMBL/GenBank/DDBJ whole genome shotgun (WGS) entry which is preliminary data.</text>
</comment>
<dbReference type="OrthoDB" id="5489508at2"/>